<keyword evidence="6" id="KW-1185">Reference proteome</keyword>
<gene>
    <name evidence="5" type="ORF">M409DRAFT_66833</name>
</gene>
<dbReference type="PANTHER" id="PTHR47706">
    <property type="entry name" value="NMRA-LIKE FAMILY PROTEIN"/>
    <property type="match status" value="1"/>
</dbReference>
<name>A0A6A6CKB0_ZASCE</name>
<keyword evidence="3" id="KW-0560">Oxidoreductase</keyword>
<reference evidence="5" key="1">
    <citation type="journal article" date="2020" name="Stud. Mycol.">
        <title>101 Dothideomycetes genomes: a test case for predicting lifestyles and emergence of pathogens.</title>
        <authorList>
            <person name="Haridas S."/>
            <person name="Albert R."/>
            <person name="Binder M."/>
            <person name="Bloem J."/>
            <person name="Labutti K."/>
            <person name="Salamov A."/>
            <person name="Andreopoulos B."/>
            <person name="Baker S."/>
            <person name="Barry K."/>
            <person name="Bills G."/>
            <person name="Bluhm B."/>
            <person name="Cannon C."/>
            <person name="Castanera R."/>
            <person name="Culley D."/>
            <person name="Daum C."/>
            <person name="Ezra D."/>
            <person name="Gonzalez J."/>
            <person name="Henrissat B."/>
            <person name="Kuo A."/>
            <person name="Liang C."/>
            <person name="Lipzen A."/>
            <person name="Lutzoni F."/>
            <person name="Magnuson J."/>
            <person name="Mondo S."/>
            <person name="Nolan M."/>
            <person name="Ohm R."/>
            <person name="Pangilinan J."/>
            <person name="Park H.-J."/>
            <person name="Ramirez L."/>
            <person name="Alfaro M."/>
            <person name="Sun H."/>
            <person name="Tritt A."/>
            <person name="Yoshinaga Y."/>
            <person name="Zwiers L.-H."/>
            <person name="Turgeon B."/>
            <person name="Goodwin S."/>
            <person name="Spatafora J."/>
            <person name="Crous P."/>
            <person name="Grigoriev I."/>
        </authorList>
    </citation>
    <scope>NUCLEOTIDE SEQUENCE</scope>
    <source>
        <strain evidence="5">ATCC 36951</strain>
    </source>
</reference>
<dbReference type="GO" id="GO:0016491">
    <property type="term" value="F:oxidoreductase activity"/>
    <property type="evidence" value="ECO:0007669"/>
    <property type="project" value="UniProtKB-KW"/>
</dbReference>
<keyword evidence="2" id="KW-0521">NADP</keyword>
<protein>
    <recommendedName>
        <fullName evidence="4">NAD(P)-binding domain-containing protein</fullName>
    </recommendedName>
</protein>
<evidence type="ECO:0000313" key="5">
    <source>
        <dbReference type="EMBL" id="KAF2166392.1"/>
    </source>
</evidence>
<dbReference type="RefSeq" id="XP_033667281.1">
    <property type="nucleotide sequence ID" value="XM_033817119.1"/>
</dbReference>
<accession>A0A6A6CKB0</accession>
<evidence type="ECO:0000256" key="2">
    <source>
        <dbReference type="ARBA" id="ARBA00022857"/>
    </source>
</evidence>
<sequence length="321" mass="35287">MTSRYSRDAGPNFNNGIKNVALVGTTGQLGKVFVEHILKTGKHNLTAITRAGSNTNVPEGAKVAAVDYNDESSLVAALTGQDFLVITLALTAPPDTHSKLVRAAAKAGVPYIMPNAYGIDFYGKPTLLEDIPALQSILSNVKEVEEVGAQWIGLTPSFWFEYSLGVGPFTYGFDFPNKSVTFFDDGKTKVNTTTWPQRVPDDESDQSVTLAQFVNKPVYISSFRLNQREMLNSVNAFMKKTDDDWKISYQPAGKRSKEGWEELAKGDGRGFLKGMYSRVFQSPSDGVYETHNDLLGLPKEDLAQAVQDAHNWSVSQRASDN</sequence>
<dbReference type="OrthoDB" id="419598at2759"/>
<dbReference type="InterPro" id="IPR051609">
    <property type="entry name" value="NmrA/Isoflavone_reductase-like"/>
</dbReference>
<proteinExistence type="inferred from homology"/>
<dbReference type="PANTHER" id="PTHR47706:SF7">
    <property type="entry name" value="CIPA-LIKE, PUTATIVE (AFU_ORTHOLOGUE AFUA_1G01630)-RELATED"/>
    <property type="match status" value="1"/>
</dbReference>
<feature type="domain" description="NAD(P)-binding" evidence="4">
    <location>
        <begin position="24"/>
        <end position="120"/>
    </location>
</feature>
<dbReference type="GeneID" id="54570391"/>
<dbReference type="Gene3D" id="3.40.50.720">
    <property type="entry name" value="NAD(P)-binding Rossmann-like Domain"/>
    <property type="match status" value="1"/>
</dbReference>
<dbReference type="AlphaFoldDB" id="A0A6A6CKB0"/>
<dbReference type="Pfam" id="PF13460">
    <property type="entry name" value="NAD_binding_10"/>
    <property type="match status" value="1"/>
</dbReference>
<evidence type="ECO:0000313" key="6">
    <source>
        <dbReference type="Proteomes" id="UP000799537"/>
    </source>
</evidence>
<dbReference type="InterPro" id="IPR036291">
    <property type="entry name" value="NAD(P)-bd_dom_sf"/>
</dbReference>
<dbReference type="Proteomes" id="UP000799537">
    <property type="component" value="Unassembled WGS sequence"/>
</dbReference>
<evidence type="ECO:0000259" key="4">
    <source>
        <dbReference type="Pfam" id="PF13460"/>
    </source>
</evidence>
<dbReference type="InterPro" id="IPR016040">
    <property type="entry name" value="NAD(P)-bd_dom"/>
</dbReference>
<evidence type="ECO:0000256" key="1">
    <source>
        <dbReference type="ARBA" id="ARBA00005725"/>
    </source>
</evidence>
<dbReference type="SUPFAM" id="SSF51735">
    <property type="entry name" value="NAD(P)-binding Rossmann-fold domains"/>
    <property type="match status" value="1"/>
</dbReference>
<comment type="similarity">
    <text evidence="1">Belongs to the NmrA-type oxidoreductase family. Isoflavone reductase subfamily.</text>
</comment>
<organism evidence="5 6">
    <name type="scientific">Zasmidium cellare ATCC 36951</name>
    <dbReference type="NCBI Taxonomy" id="1080233"/>
    <lineage>
        <taxon>Eukaryota</taxon>
        <taxon>Fungi</taxon>
        <taxon>Dikarya</taxon>
        <taxon>Ascomycota</taxon>
        <taxon>Pezizomycotina</taxon>
        <taxon>Dothideomycetes</taxon>
        <taxon>Dothideomycetidae</taxon>
        <taxon>Mycosphaerellales</taxon>
        <taxon>Mycosphaerellaceae</taxon>
        <taxon>Zasmidium</taxon>
    </lineage>
</organism>
<dbReference type="EMBL" id="ML993597">
    <property type="protein sequence ID" value="KAF2166392.1"/>
    <property type="molecule type" value="Genomic_DNA"/>
</dbReference>
<evidence type="ECO:0000256" key="3">
    <source>
        <dbReference type="ARBA" id="ARBA00023002"/>
    </source>
</evidence>